<proteinExistence type="predicted"/>
<dbReference type="EMBL" id="JTDF01007813">
    <property type="protein sequence ID" value="KAF8564817.1"/>
    <property type="molecule type" value="Genomic_DNA"/>
</dbReference>
<gene>
    <name evidence="2" type="ORF">P879_05549</name>
</gene>
<dbReference type="AlphaFoldDB" id="A0A8T0DDI8"/>
<evidence type="ECO:0000256" key="1">
    <source>
        <dbReference type="SAM" id="MobiDB-lite"/>
    </source>
</evidence>
<protein>
    <submittedName>
        <fullName evidence="2">Uncharacterized protein</fullName>
    </submittedName>
</protein>
<dbReference type="Proteomes" id="UP000699462">
    <property type="component" value="Unassembled WGS sequence"/>
</dbReference>
<feature type="compositionally biased region" description="Basic and acidic residues" evidence="1">
    <location>
        <begin position="38"/>
        <end position="71"/>
    </location>
</feature>
<feature type="compositionally biased region" description="Polar residues" evidence="1">
    <location>
        <begin position="20"/>
        <end position="35"/>
    </location>
</feature>
<reference evidence="2 3" key="1">
    <citation type="submission" date="2019-07" db="EMBL/GenBank/DDBJ databases">
        <title>Annotation for the trematode Paragonimus westermani.</title>
        <authorList>
            <person name="Choi Y.-J."/>
        </authorList>
    </citation>
    <scope>NUCLEOTIDE SEQUENCE [LARGE SCALE GENOMIC DNA]</scope>
    <source>
        <strain evidence="2">180907_Pwestermani</strain>
    </source>
</reference>
<feature type="region of interest" description="Disordered" evidence="1">
    <location>
        <begin position="1"/>
        <end position="88"/>
    </location>
</feature>
<dbReference type="OrthoDB" id="5958581at2759"/>
<sequence>MSENKPTTSKVAGDKKTKTRMSTTAFQAQTDQPLSSGIKDDQQLDVDHSDVEPPTESHDKRGGHDKKREQPKQTVTKKTPNKQITLEDLMSPAAEQYVRRWLQSAQPTERAVAMDIFAKAAGTKKTERENYSSFQSILDEIKM</sequence>
<evidence type="ECO:0000313" key="2">
    <source>
        <dbReference type="EMBL" id="KAF8564817.1"/>
    </source>
</evidence>
<accession>A0A8T0DDI8</accession>
<feature type="compositionally biased region" description="Polar residues" evidence="1">
    <location>
        <begin position="1"/>
        <end position="10"/>
    </location>
</feature>
<name>A0A8T0DDI8_9TREM</name>
<feature type="compositionally biased region" description="Polar residues" evidence="1">
    <location>
        <begin position="72"/>
        <end position="84"/>
    </location>
</feature>
<keyword evidence="3" id="KW-1185">Reference proteome</keyword>
<comment type="caution">
    <text evidence="2">The sequence shown here is derived from an EMBL/GenBank/DDBJ whole genome shotgun (WGS) entry which is preliminary data.</text>
</comment>
<evidence type="ECO:0000313" key="3">
    <source>
        <dbReference type="Proteomes" id="UP000699462"/>
    </source>
</evidence>
<organism evidence="2 3">
    <name type="scientific">Paragonimus westermani</name>
    <dbReference type="NCBI Taxonomy" id="34504"/>
    <lineage>
        <taxon>Eukaryota</taxon>
        <taxon>Metazoa</taxon>
        <taxon>Spiralia</taxon>
        <taxon>Lophotrochozoa</taxon>
        <taxon>Platyhelminthes</taxon>
        <taxon>Trematoda</taxon>
        <taxon>Digenea</taxon>
        <taxon>Plagiorchiida</taxon>
        <taxon>Troglotremata</taxon>
        <taxon>Troglotrematidae</taxon>
        <taxon>Paragonimus</taxon>
    </lineage>
</organism>